<dbReference type="EMBL" id="JBHSAW010000004">
    <property type="protein sequence ID" value="MFC4095721.1"/>
    <property type="molecule type" value="Genomic_DNA"/>
</dbReference>
<protein>
    <submittedName>
        <fullName evidence="1">Uncharacterized protein</fullName>
    </submittedName>
</protein>
<sequence length="137" mass="15106">MTKNLRNLLLAVGIIFLVGCSKDEETLTVVSGEAQIANDTGLSFINSSGFSADYVSYKLRLGTGIEKEYGQSLLGYNYNEMQEGSKTLYQIEVYKDGEQIPFKAFINDEGGESTEVSSTSIIEIANEEILKILLDEQ</sequence>
<evidence type="ECO:0000313" key="2">
    <source>
        <dbReference type="Proteomes" id="UP001595814"/>
    </source>
</evidence>
<accession>A0ABV8JQ30</accession>
<comment type="caution">
    <text evidence="1">The sequence shown here is derived from an EMBL/GenBank/DDBJ whole genome shotgun (WGS) entry which is preliminary data.</text>
</comment>
<evidence type="ECO:0000313" key="1">
    <source>
        <dbReference type="EMBL" id="MFC4095721.1"/>
    </source>
</evidence>
<dbReference type="Proteomes" id="UP001595814">
    <property type="component" value="Unassembled WGS sequence"/>
</dbReference>
<dbReference type="RefSeq" id="WP_192460628.1">
    <property type="nucleotide sequence ID" value="NZ_JACYFJ010000001.1"/>
</dbReference>
<gene>
    <name evidence="1" type="ORF">ACFOUT_07530</name>
</gene>
<keyword evidence="2" id="KW-1185">Reference proteome</keyword>
<reference evidence="2" key="1">
    <citation type="journal article" date="2019" name="Int. J. Syst. Evol. Microbiol.">
        <title>The Global Catalogue of Microorganisms (GCM) 10K type strain sequencing project: providing services to taxonomists for standard genome sequencing and annotation.</title>
        <authorList>
            <consortium name="The Broad Institute Genomics Platform"/>
            <consortium name="The Broad Institute Genome Sequencing Center for Infectious Disease"/>
            <person name="Wu L."/>
            <person name="Ma J."/>
        </authorList>
    </citation>
    <scope>NUCLEOTIDE SEQUENCE [LARGE SCALE GENOMIC DNA]</scope>
    <source>
        <strain evidence="2">CECT 7477</strain>
    </source>
</reference>
<proteinExistence type="predicted"/>
<organism evidence="1 2">
    <name type="scientific">Euzebyella saccharophila</name>
    <dbReference type="NCBI Taxonomy" id="679664"/>
    <lineage>
        <taxon>Bacteria</taxon>
        <taxon>Pseudomonadati</taxon>
        <taxon>Bacteroidota</taxon>
        <taxon>Flavobacteriia</taxon>
        <taxon>Flavobacteriales</taxon>
        <taxon>Flavobacteriaceae</taxon>
        <taxon>Euzebyella</taxon>
    </lineage>
</organism>
<dbReference type="PROSITE" id="PS51257">
    <property type="entry name" value="PROKAR_LIPOPROTEIN"/>
    <property type="match status" value="1"/>
</dbReference>
<name>A0ABV8JQ30_9FLAO</name>